<dbReference type="RefSeq" id="WP_154769180.1">
    <property type="nucleotide sequence ID" value="NZ_WLYK01000005.1"/>
</dbReference>
<name>A0A7K1FM87_9ACTN</name>
<dbReference type="Proteomes" id="UP000460221">
    <property type="component" value="Unassembled WGS sequence"/>
</dbReference>
<sequence>MERRRSGGLLVLVTLLLALVVARLAAPDVTGSPVAAPFPDPPVVGQCLLQDARAGTVELPPEAYGDCGTAHFGEVLRVYEDGAQVPRVAFGASSRPDDEACDPALRGYVAIGQLSPGNDRGNYRTSGYEPWWPLLPGDFALIGPDTLARNAGQHWMACVVLPRAGGPYAGTVAGVYDGGTMPAAYGTCPSDSVIGVRTVPCDGPHRFELFATTGLTYHLDDAEQLHRSCAAFVGTASGATVPTADGRLTVSVGVVVYDKAGYRHPGRPEDVGESPGQAYCGVAAEQGAELTGTLVGLGDAPLPVR</sequence>
<accession>A0A7K1FM87</accession>
<proteinExistence type="predicted"/>
<evidence type="ECO:0008006" key="3">
    <source>
        <dbReference type="Google" id="ProtNLM"/>
    </source>
</evidence>
<evidence type="ECO:0000313" key="2">
    <source>
        <dbReference type="Proteomes" id="UP000460221"/>
    </source>
</evidence>
<reference evidence="1 2" key="1">
    <citation type="submission" date="2019-11" db="EMBL/GenBank/DDBJ databases">
        <authorList>
            <person name="Jiang L.-Q."/>
        </authorList>
    </citation>
    <scope>NUCLEOTIDE SEQUENCE [LARGE SCALE GENOMIC DNA]</scope>
    <source>
        <strain evidence="1 2">YIM 132087</strain>
    </source>
</reference>
<dbReference type="EMBL" id="WLYK01000005">
    <property type="protein sequence ID" value="MTD15228.1"/>
    <property type="molecule type" value="Genomic_DNA"/>
</dbReference>
<dbReference type="AlphaFoldDB" id="A0A7K1FM87"/>
<keyword evidence="2" id="KW-1185">Reference proteome</keyword>
<comment type="caution">
    <text evidence="1">The sequence shown here is derived from an EMBL/GenBank/DDBJ whole genome shotgun (WGS) entry which is preliminary data.</text>
</comment>
<organism evidence="1 2">
    <name type="scientific">Nakamurella alba</name>
    <dbReference type="NCBI Taxonomy" id="2665158"/>
    <lineage>
        <taxon>Bacteria</taxon>
        <taxon>Bacillati</taxon>
        <taxon>Actinomycetota</taxon>
        <taxon>Actinomycetes</taxon>
        <taxon>Nakamurellales</taxon>
        <taxon>Nakamurellaceae</taxon>
        <taxon>Nakamurella</taxon>
    </lineage>
</organism>
<gene>
    <name evidence="1" type="ORF">GIS00_14895</name>
</gene>
<protein>
    <recommendedName>
        <fullName evidence="3">Septum formation-related domain-containing protein</fullName>
    </recommendedName>
</protein>
<evidence type="ECO:0000313" key="1">
    <source>
        <dbReference type="EMBL" id="MTD15228.1"/>
    </source>
</evidence>